<geneLocation type="plasmid" evidence="1 2">
    <name>unnamed</name>
</geneLocation>
<dbReference type="RefSeq" id="WP_025603829.1">
    <property type="nucleotide sequence ID" value="NZ_CP021236.1"/>
</dbReference>
<dbReference type="KEGG" id="pact:CA264_21245"/>
<keyword evidence="1" id="KW-0614">Plasmid</keyword>
<keyword evidence="2" id="KW-1185">Reference proteome</keyword>
<name>A0A1X9YYS1_9BACT</name>
<evidence type="ECO:0000313" key="1">
    <source>
        <dbReference type="EMBL" id="ARS38077.1"/>
    </source>
</evidence>
<evidence type="ECO:0000313" key="2">
    <source>
        <dbReference type="Proteomes" id="UP000266292"/>
    </source>
</evidence>
<dbReference type="AlphaFoldDB" id="A0A1X9YYS1"/>
<accession>A0A1X9YYS1</accession>
<protein>
    <submittedName>
        <fullName evidence="1">Uncharacterized protein</fullName>
    </submittedName>
</protein>
<sequence>MKQFIKLVEQAYKQLALFFHPSYSFTIADDLPEKLEKHRVYILGEPSDPWAVALECPCGCRSIIQLNLLREAKPRWEYSISHNRAITIKPSIWRKAGCMSHFFIRKGKIVWA</sequence>
<organism evidence="1 2">
    <name type="scientific">Pontibacter actiniarum</name>
    <dbReference type="NCBI Taxonomy" id="323450"/>
    <lineage>
        <taxon>Bacteria</taxon>
        <taxon>Pseudomonadati</taxon>
        <taxon>Bacteroidota</taxon>
        <taxon>Cytophagia</taxon>
        <taxon>Cytophagales</taxon>
        <taxon>Hymenobacteraceae</taxon>
        <taxon>Pontibacter</taxon>
    </lineage>
</organism>
<dbReference type="EMBL" id="CP021236">
    <property type="protein sequence ID" value="ARS38077.1"/>
    <property type="molecule type" value="Genomic_DNA"/>
</dbReference>
<dbReference type="OrthoDB" id="3788717at2"/>
<reference evidence="2" key="1">
    <citation type="submission" date="2017-05" db="EMBL/GenBank/DDBJ databases">
        <authorList>
            <person name="Ray J."/>
            <person name="Price M."/>
            <person name="Deutschbauer A."/>
        </authorList>
    </citation>
    <scope>NUCLEOTIDE SEQUENCE [LARGE SCALE GENOMIC DNA]</scope>
    <source>
        <strain evidence="2">DSM 19842</strain>
        <plasmid evidence="2">unnamed</plasmid>
    </source>
</reference>
<gene>
    <name evidence="1" type="ORF">CA264_21245</name>
</gene>
<dbReference type="Pfam" id="PF20137">
    <property type="entry name" value="BubE"/>
    <property type="match status" value="1"/>
</dbReference>
<dbReference type="Proteomes" id="UP000266292">
    <property type="component" value="Plasmid unnamed"/>
</dbReference>
<dbReference type="InterPro" id="IPR045384">
    <property type="entry name" value="DUF6527"/>
</dbReference>
<proteinExistence type="predicted"/>